<evidence type="ECO:0000313" key="2">
    <source>
        <dbReference type="Proteomes" id="UP000214973"/>
    </source>
</evidence>
<organism evidence="1 2">
    <name type="scientific">Veillonella rodentium</name>
    <dbReference type="NCBI Taxonomy" id="248315"/>
    <lineage>
        <taxon>Bacteria</taxon>
        <taxon>Bacillati</taxon>
        <taxon>Bacillota</taxon>
        <taxon>Negativicutes</taxon>
        <taxon>Veillonellales</taxon>
        <taxon>Veillonellaceae</taxon>
        <taxon>Veillonella</taxon>
    </lineage>
</organism>
<name>A0A239Z889_9FIRM</name>
<proteinExistence type="predicted"/>
<dbReference type="RefSeq" id="WP_095066049.1">
    <property type="nucleotide sequence ID" value="NZ_LT906470.1"/>
</dbReference>
<keyword evidence="2" id="KW-1185">Reference proteome</keyword>
<evidence type="ECO:0000313" key="1">
    <source>
        <dbReference type="EMBL" id="SNV67372.1"/>
    </source>
</evidence>
<sequence>MPNLKVKKGNDTLTFELTDNLRDVGDNRLPIVINGKTYYARLGADKTALVVQRTSNGSKSYVQTSPILFTTWNWQKYTNDVRGTEKMFVYLPKGRYRATVSASRNESNEFSVATSKDIEVNVFTVASFPNQKAIFNVDGWRKEILTSDSKLTIKIERIGE</sequence>
<dbReference type="Proteomes" id="UP000214973">
    <property type="component" value="Chromosome 1"/>
</dbReference>
<protein>
    <submittedName>
        <fullName evidence="1">Uncharacterized protein</fullName>
    </submittedName>
</protein>
<dbReference type="EMBL" id="LT906470">
    <property type="protein sequence ID" value="SNV67372.1"/>
    <property type="molecule type" value="Genomic_DNA"/>
</dbReference>
<reference evidence="1 2" key="1">
    <citation type="submission" date="2017-06" db="EMBL/GenBank/DDBJ databases">
        <authorList>
            <consortium name="Pathogen Informatics"/>
        </authorList>
    </citation>
    <scope>NUCLEOTIDE SEQUENCE [LARGE SCALE GENOMIC DNA]</scope>
    <source>
        <strain evidence="1 2">NCTC12018</strain>
    </source>
</reference>
<dbReference type="AlphaFoldDB" id="A0A239Z889"/>
<gene>
    <name evidence="1" type="ORF">SAMEA44547418_01104</name>
</gene>
<accession>A0A239Z889</accession>
<dbReference type="KEGG" id="vrm:44547418_01104"/>